<feature type="coiled-coil region" evidence="6">
    <location>
        <begin position="118"/>
        <end position="152"/>
    </location>
</feature>
<organism evidence="8 9">
    <name type="scientific">Priapulus caudatus</name>
    <name type="common">Priapulid worm</name>
    <dbReference type="NCBI Taxonomy" id="37621"/>
    <lineage>
        <taxon>Eukaryota</taxon>
        <taxon>Metazoa</taxon>
        <taxon>Ecdysozoa</taxon>
        <taxon>Scalidophora</taxon>
        <taxon>Priapulida</taxon>
        <taxon>Priapulimorpha</taxon>
        <taxon>Priapulimorphida</taxon>
        <taxon>Priapulidae</taxon>
        <taxon>Priapulus</taxon>
    </lineage>
</organism>
<feature type="compositionally biased region" description="Acidic residues" evidence="7">
    <location>
        <begin position="464"/>
        <end position="477"/>
    </location>
</feature>
<dbReference type="Proteomes" id="UP000695022">
    <property type="component" value="Unplaced"/>
</dbReference>
<dbReference type="PANTHER" id="PTHR46358:SF1">
    <property type="entry name" value="TONSOKU-LIKE PROTEIN"/>
    <property type="match status" value="1"/>
</dbReference>
<feature type="region of interest" description="Disordered" evidence="7">
    <location>
        <begin position="656"/>
        <end position="767"/>
    </location>
</feature>
<dbReference type="InterPro" id="IPR002110">
    <property type="entry name" value="Ankyrin_rpt"/>
</dbReference>
<dbReference type="InterPro" id="IPR052311">
    <property type="entry name" value="MMS22L-TONSL_complex_comp"/>
</dbReference>
<dbReference type="InterPro" id="IPR032675">
    <property type="entry name" value="LRR_dom_sf"/>
</dbReference>
<dbReference type="Pfam" id="PF13181">
    <property type="entry name" value="TPR_8"/>
    <property type="match status" value="1"/>
</dbReference>
<keyword evidence="4" id="KW-0539">Nucleus</keyword>
<dbReference type="PANTHER" id="PTHR46358">
    <property type="entry name" value="TONSOKU-LIKE PROTEIN"/>
    <property type="match status" value="1"/>
</dbReference>
<evidence type="ECO:0000256" key="4">
    <source>
        <dbReference type="ARBA" id="ARBA00023242"/>
    </source>
</evidence>
<feature type="coiled-coil region" evidence="6">
    <location>
        <begin position="219"/>
        <end position="253"/>
    </location>
</feature>
<protein>
    <submittedName>
        <fullName evidence="9">Tonsoku-like protein</fullName>
    </submittedName>
</protein>
<name>A0ABM1DW05_PRICU</name>
<evidence type="ECO:0000256" key="2">
    <source>
        <dbReference type="ARBA" id="ARBA00022614"/>
    </source>
</evidence>
<dbReference type="PRINTS" id="PR01415">
    <property type="entry name" value="ANKYRIN"/>
</dbReference>
<feature type="compositionally biased region" description="Low complexity" evidence="7">
    <location>
        <begin position="925"/>
        <end position="934"/>
    </location>
</feature>
<evidence type="ECO:0000256" key="6">
    <source>
        <dbReference type="SAM" id="Coils"/>
    </source>
</evidence>
<dbReference type="Gene3D" id="1.25.40.10">
    <property type="entry name" value="Tetratricopeptide repeat domain"/>
    <property type="match status" value="2"/>
</dbReference>
<dbReference type="PROSITE" id="PS50297">
    <property type="entry name" value="ANK_REP_REGION"/>
    <property type="match status" value="3"/>
</dbReference>
<sequence length="1212" mass="134423">MDQELLALRKEKNRMKKKGNDKEVAECCNGIGEILSRCGEHEEALSEHKEELHLCQALSDRMGQAIAHRRIGECFTELGNFKYALQHQMKHLELARLLHSGAEEQRAWATLGRTHFQHSEVMEDQQEAKRQLEEARKAFMNALDTAEKIQEEIKTVEYMQMRARLLLNLGLVSERRGDVQRCEEFMRQAIYIAHKHSIADDLYRCNFNLAGMLKTQGKLSQAQRVIEEALKTANKLKDKISQAEALIAKADILLLLGDYIAAKRTLTQAWKLAPPSELIIQKVERNLKATCVVCQCRDNLNDCNSDDWETQRRLNENIGDTLSSVGLFAEALSFYKEALICARKESTPADVLASLYVSLAITHADLQQFEEAVECSEKELICRRGNVTEECRTWLNIADYKDKGGRPYSEIKAALDKALQHAEMTNNRSLKRLALEHLVTVQTSMGSGIADEKKLVTKQLLEELGEEQEEETEEEESQPLSPLDVNMLSSSDGEDEEPEQVKKKKPAWNRRNEKGETPLHRAAIAGNQVRVKELMSQGHLVNPRDGAGWTPLHEAANHGHAEIVRLLTKHGAWVNDRGGRHCGGLTPLHDAAQNGHLSVMQVLLDHKANILAKDNGGQTALDALRAYGTAHRADMDRQEVAACQAMEQDLVRRMVTTGGNPQTTSASLASTIYSDGCGGSDDDSDDDSPLFSSKTKNRQSPAEQPVKRCTMRSRVRGDSDDSSQDATPAATQQRPPTDVASYLTKVFPPSQDLPDMPPAPKAKSACARFAADRRPGDESSDAGHGGYRGDDNAVDAYMEVMQAVGSATARCIEEPHVLRHHPATPAPALIPEEEYVSEHADWLIIDDAPPQNPEKRQRTGGALSQRRRQVQQRITAFAVERGDVREDVEMMGSGGVLSQSRRQVQPQNTVEREEESEEEDIEMFDSGSDSNGSGAATRRVRRTGKPRRTRQLKISALYGPGTQTAVREVDRRVREDEGAAGNSERVAIGPAMRVRVNIEGKVFLIPLPRHEADERRISWLAGEASQRYYAANGRRPQLTLYTKDGAALGSDDIVTDLVTNNEEIVASVETWEMPPLAERYASACEAARTPRYNNITTASRMADSTHCLRLRDLAMRLHQARPLLRSLPGQYALTILDLSGNRLGDEGCKELGLALPSLDALATLNLLGNEVTQRGLRELVDGGSAGAPRLPALPYEPQAVSGSAIFGLWFKV</sequence>
<evidence type="ECO:0000313" key="8">
    <source>
        <dbReference type="Proteomes" id="UP000695022"/>
    </source>
</evidence>
<evidence type="ECO:0000256" key="1">
    <source>
        <dbReference type="ARBA" id="ARBA00004123"/>
    </source>
</evidence>
<dbReference type="SMART" id="SM00028">
    <property type="entry name" value="TPR"/>
    <property type="match status" value="7"/>
</dbReference>
<feature type="compositionally biased region" description="Basic and acidic residues" evidence="7">
    <location>
        <begin position="510"/>
        <end position="519"/>
    </location>
</feature>
<dbReference type="Gene3D" id="3.80.10.10">
    <property type="entry name" value="Ribonuclease Inhibitor"/>
    <property type="match status" value="1"/>
</dbReference>
<feature type="compositionally biased region" description="Acidic residues" evidence="7">
    <location>
        <begin position="912"/>
        <end position="923"/>
    </location>
</feature>
<keyword evidence="8" id="KW-1185">Reference proteome</keyword>
<keyword evidence="6" id="KW-0175">Coiled coil</keyword>
<dbReference type="InterPro" id="IPR036770">
    <property type="entry name" value="Ankyrin_rpt-contain_sf"/>
</dbReference>
<keyword evidence="3" id="KW-0677">Repeat</keyword>
<dbReference type="SMART" id="SM00248">
    <property type="entry name" value="ANK"/>
    <property type="match status" value="3"/>
</dbReference>
<proteinExistence type="predicted"/>
<feature type="region of interest" description="Disordered" evidence="7">
    <location>
        <begin position="846"/>
        <end position="869"/>
    </location>
</feature>
<evidence type="ECO:0000256" key="3">
    <source>
        <dbReference type="ARBA" id="ARBA00022737"/>
    </source>
</evidence>
<feature type="repeat" description="ANK" evidence="5">
    <location>
        <begin position="547"/>
        <end position="579"/>
    </location>
</feature>
<feature type="compositionally biased region" description="Polar residues" evidence="7">
    <location>
        <begin position="690"/>
        <end position="702"/>
    </location>
</feature>
<evidence type="ECO:0000313" key="9">
    <source>
        <dbReference type="RefSeq" id="XP_014664126.1"/>
    </source>
</evidence>
<feature type="repeat" description="ANK" evidence="5">
    <location>
        <begin position="583"/>
        <end position="615"/>
    </location>
</feature>
<dbReference type="Gene3D" id="1.25.40.20">
    <property type="entry name" value="Ankyrin repeat-containing domain"/>
    <property type="match status" value="1"/>
</dbReference>
<keyword evidence="2" id="KW-0433">Leucine-rich repeat</keyword>
<evidence type="ECO:0000256" key="7">
    <source>
        <dbReference type="SAM" id="MobiDB-lite"/>
    </source>
</evidence>
<dbReference type="SUPFAM" id="SSF48452">
    <property type="entry name" value="TPR-like"/>
    <property type="match status" value="3"/>
</dbReference>
<feature type="region of interest" description="Disordered" evidence="7">
    <location>
        <begin position="892"/>
        <end position="948"/>
    </location>
</feature>
<feature type="repeat" description="ANK" evidence="5">
    <location>
        <begin position="514"/>
        <end position="546"/>
    </location>
</feature>
<accession>A0ABM1DW05</accession>
<dbReference type="RefSeq" id="XP_014664126.1">
    <property type="nucleotide sequence ID" value="XM_014808640.1"/>
</dbReference>
<feature type="compositionally biased region" description="Basic residues" evidence="7">
    <location>
        <begin position="938"/>
        <end position="948"/>
    </location>
</feature>
<dbReference type="InterPro" id="IPR019734">
    <property type="entry name" value="TPR_rpt"/>
</dbReference>
<dbReference type="GeneID" id="106806637"/>
<dbReference type="Gene3D" id="3.10.20.90">
    <property type="entry name" value="Phosphatidylinositol 3-kinase Catalytic Subunit, Chain A, domain 1"/>
    <property type="match status" value="1"/>
</dbReference>
<dbReference type="SUPFAM" id="SSF48403">
    <property type="entry name" value="Ankyrin repeat"/>
    <property type="match status" value="1"/>
</dbReference>
<gene>
    <name evidence="9" type="primary">LOC106806637</name>
</gene>
<evidence type="ECO:0000256" key="5">
    <source>
        <dbReference type="PROSITE-ProRule" id="PRU00023"/>
    </source>
</evidence>
<feature type="compositionally biased region" description="Polar residues" evidence="7">
    <location>
        <begin position="657"/>
        <end position="673"/>
    </location>
</feature>
<reference evidence="9" key="1">
    <citation type="submission" date="2025-08" db="UniProtKB">
        <authorList>
            <consortium name="RefSeq"/>
        </authorList>
    </citation>
    <scope>IDENTIFICATION</scope>
</reference>
<feature type="compositionally biased region" description="Polar residues" evidence="7">
    <location>
        <begin position="896"/>
        <end position="909"/>
    </location>
</feature>
<feature type="region of interest" description="Disordered" evidence="7">
    <location>
        <begin position="464"/>
        <end position="524"/>
    </location>
</feature>
<dbReference type="SUPFAM" id="SSF52047">
    <property type="entry name" value="RNI-like"/>
    <property type="match status" value="1"/>
</dbReference>
<dbReference type="Pfam" id="PF12796">
    <property type="entry name" value="Ank_2"/>
    <property type="match status" value="1"/>
</dbReference>
<keyword evidence="5" id="KW-0040">ANK repeat</keyword>
<dbReference type="InterPro" id="IPR011990">
    <property type="entry name" value="TPR-like_helical_dom_sf"/>
</dbReference>
<dbReference type="SMART" id="SM00368">
    <property type="entry name" value="LRR_RI"/>
    <property type="match status" value="2"/>
</dbReference>
<dbReference type="Pfam" id="PF13857">
    <property type="entry name" value="Ank_5"/>
    <property type="match status" value="1"/>
</dbReference>
<dbReference type="PROSITE" id="PS50088">
    <property type="entry name" value="ANK_REPEAT"/>
    <property type="match status" value="3"/>
</dbReference>
<comment type="subcellular location">
    <subcellularLocation>
        <location evidence="1">Nucleus</location>
    </subcellularLocation>
</comment>